<dbReference type="EMBL" id="GHWJ01009937">
    <property type="protein sequence ID" value="NOV42674.1"/>
    <property type="molecule type" value="Transcribed_RNA"/>
</dbReference>
<reference evidence="2" key="1">
    <citation type="submission" date="2019-09" db="EMBL/GenBank/DDBJ databases">
        <title>Organ-specific transcriptomic study of the physiology of the cattle tick, Rhipicephalus microplus.</title>
        <authorList>
            <person name="Tirloni L."/>
            <person name="Braz G."/>
            <person name="Gandara A.C.P."/>
            <person name="Sabadin G.A."/>
            <person name="da Silva R.M."/>
            <person name="Guizzo M.G."/>
            <person name="Machado J.A."/>
            <person name="Costa E.P."/>
            <person name="Gomes H.F."/>
            <person name="Moraes J."/>
            <person name="Mota M.B.S."/>
            <person name="Mesquita R.D."/>
            <person name="Alvarenga P.H."/>
            <person name="Alves F."/>
            <person name="Seixas A."/>
            <person name="da Fonseca R.N."/>
            <person name="Fogaca A."/>
            <person name="Logullo C."/>
            <person name="Tanaka A."/>
            <person name="Daffre S."/>
            <person name="Termignoni C."/>
            <person name="Vaz I.S.Jr."/>
            <person name="Oliveira P.L."/>
            <person name="Ribeiro J.M."/>
        </authorList>
    </citation>
    <scope>NUCLEOTIDE SEQUENCE</scope>
    <source>
        <strain evidence="2">Porto Alegre</strain>
    </source>
</reference>
<feature type="signal peptide" evidence="1">
    <location>
        <begin position="1"/>
        <end position="27"/>
    </location>
</feature>
<accession>A0A6M2DA31</accession>
<evidence type="ECO:0000256" key="1">
    <source>
        <dbReference type="SAM" id="SignalP"/>
    </source>
</evidence>
<proteinExistence type="predicted"/>
<feature type="chain" id="PRO_5026681194" evidence="1">
    <location>
        <begin position="28"/>
        <end position="121"/>
    </location>
</feature>
<name>A0A6M2DA31_RHIMP</name>
<protein>
    <submittedName>
        <fullName evidence="2">Putative secreted protein ovary overexpressed</fullName>
    </submittedName>
</protein>
<sequence>MFCFFFFFFCWFHIAALISLGILAASAATVPCREQYRWLIEITSTGGKSCTRSAAADSRPVEDCTWPSVRSPLNRGRSLRSVSLEGPCIRTSGQPAITAICKMKQTCLKRQFAMPPPDPLK</sequence>
<dbReference type="AlphaFoldDB" id="A0A6M2DA31"/>
<evidence type="ECO:0000313" key="2">
    <source>
        <dbReference type="EMBL" id="NOV42674.1"/>
    </source>
</evidence>
<organism evidence="2">
    <name type="scientific">Rhipicephalus microplus</name>
    <name type="common">Cattle tick</name>
    <name type="synonym">Boophilus microplus</name>
    <dbReference type="NCBI Taxonomy" id="6941"/>
    <lineage>
        <taxon>Eukaryota</taxon>
        <taxon>Metazoa</taxon>
        <taxon>Ecdysozoa</taxon>
        <taxon>Arthropoda</taxon>
        <taxon>Chelicerata</taxon>
        <taxon>Arachnida</taxon>
        <taxon>Acari</taxon>
        <taxon>Parasitiformes</taxon>
        <taxon>Ixodida</taxon>
        <taxon>Ixodoidea</taxon>
        <taxon>Ixodidae</taxon>
        <taxon>Rhipicephalinae</taxon>
        <taxon>Rhipicephalus</taxon>
        <taxon>Boophilus</taxon>
    </lineage>
</organism>
<keyword evidence="1" id="KW-0732">Signal</keyword>